<evidence type="ECO:0000256" key="1">
    <source>
        <dbReference type="ARBA" id="ARBA00004141"/>
    </source>
</evidence>
<accession>A0AAE9E7W4</accession>
<keyword evidence="4 6" id="KW-0472">Membrane</keyword>
<evidence type="ECO:0000256" key="5">
    <source>
        <dbReference type="ARBA" id="ARBA00037994"/>
    </source>
</evidence>
<feature type="transmembrane region" description="Helical" evidence="6">
    <location>
        <begin position="152"/>
        <end position="178"/>
    </location>
</feature>
<dbReference type="PRINTS" id="PR00697">
    <property type="entry name" value="TMPROTEINSRA"/>
</dbReference>
<proteinExistence type="inferred from homology"/>
<keyword evidence="2 6" id="KW-0812">Transmembrane</keyword>
<dbReference type="Proteomes" id="UP000829354">
    <property type="component" value="Chromosome II"/>
</dbReference>
<organism evidence="7 8">
    <name type="scientific">Caenorhabditis briggsae</name>
    <dbReference type="NCBI Taxonomy" id="6238"/>
    <lineage>
        <taxon>Eukaryota</taxon>
        <taxon>Metazoa</taxon>
        <taxon>Ecdysozoa</taxon>
        <taxon>Nematoda</taxon>
        <taxon>Chromadorea</taxon>
        <taxon>Rhabditida</taxon>
        <taxon>Rhabditina</taxon>
        <taxon>Rhabditomorpha</taxon>
        <taxon>Rhabditoidea</taxon>
        <taxon>Rhabditidae</taxon>
        <taxon>Peloderinae</taxon>
        <taxon>Caenorhabditis</taxon>
    </lineage>
</organism>
<dbReference type="GO" id="GO:0007606">
    <property type="term" value="P:sensory perception of chemical stimulus"/>
    <property type="evidence" value="ECO:0007669"/>
    <property type="project" value="InterPro"/>
</dbReference>
<reference evidence="7 8" key="1">
    <citation type="submission" date="2022-04" db="EMBL/GenBank/DDBJ databases">
        <title>Chromosome-level reference genomes for two strains of Caenorhabditis briggsae: an improved platform for comparative genomics.</title>
        <authorList>
            <person name="Stevens L."/>
            <person name="Andersen E."/>
        </authorList>
    </citation>
    <scope>NUCLEOTIDE SEQUENCE [LARGE SCALE GENOMIC DNA]</scope>
    <source>
        <strain evidence="7">VX34</strain>
        <tissue evidence="7">Whole-organism</tissue>
    </source>
</reference>
<evidence type="ECO:0000313" key="7">
    <source>
        <dbReference type="EMBL" id="UMM15915.1"/>
    </source>
</evidence>
<evidence type="ECO:0000256" key="2">
    <source>
        <dbReference type="ARBA" id="ARBA00022692"/>
    </source>
</evidence>
<dbReference type="PANTHER" id="PTHR31357">
    <property type="entry name" value="SERPENTINE RECEPTOR CLASS ALPHA-10"/>
    <property type="match status" value="1"/>
</dbReference>
<dbReference type="Pfam" id="PF02117">
    <property type="entry name" value="7TM_GPCR_Sra"/>
    <property type="match status" value="1"/>
</dbReference>
<comment type="subcellular location">
    <subcellularLocation>
        <location evidence="1">Membrane</location>
        <topology evidence="1">Multi-pass membrane protein</topology>
    </subcellularLocation>
</comment>
<dbReference type="GO" id="GO:0004930">
    <property type="term" value="F:G protein-coupled receptor activity"/>
    <property type="evidence" value="ECO:0007669"/>
    <property type="project" value="InterPro"/>
</dbReference>
<comment type="similarity">
    <text evidence="5">Belongs to the nematode receptor-like protein sra family.</text>
</comment>
<evidence type="ECO:0000313" key="8">
    <source>
        <dbReference type="Proteomes" id="UP000829354"/>
    </source>
</evidence>
<dbReference type="InterPro" id="IPR000344">
    <property type="entry name" value="7TM_GPCR_serpentine_rcpt_Sra"/>
</dbReference>
<name>A0AAE9E7W4_CAEBR</name>
<dbReference type="PANTHER" id="PTHR31357:SF5">
    <property type="entry name" value="SERPENTINE RECEPTOR CLASS ALPHA-1-RELATED"/>
    <property type="match status" value="1"/>
</dbReference>
<dbReference type="AlphaFoldDB" id="A0AAE9E7W4"/>
<protein>
    <submittedName>
        <fullName evidence="7">Uncharacterized protein</fullName>
    </submittedName>
</protein>
<evidence type="ECO:0000256" key="6">
    <source>
        <dbReference type="SAM" id="Phobius"/>
    </source>
</evidence>
<dbReference type="EMBL" id="CP092621">
    <property type="protein sequence ID" value="UMM15915.1"/>
    <property type="molecule type" value="Genomic_DNA"/>
</dbReference>
<gene>
    <name evidence="7" type="ORF">L5515_013145</name>
</gene>
<dbReference type="InterPro" id="IPR051080">
    <property type="entry name" value="Nematode_rcpt-like_serp_alpha"/>
</dbReference>
<feature type="transmembrane region" description="Helical" evidence="6">
    <location>
        <begin position="64"/>
        <end position="83"/>
    </location>
</feature>
<dbReference type="GO" id="GO:0016020">
    <property type="term" value="C:membrane"/>
    <property type="evidence" value="ECO:0007669"/>
    <property type="project" value="UniProtKB-SubCell"/>
</dbReference>
<sequence length="269" mass="31167">MVYKGFFLTDQPCEWLITESDCVPYTVLLYAGISGMFYSQTGVLIERGIATFASNYTTALSRRIGVTISTVVVLLSFITYRTIMWDDPLDGYVLTCFVPSAHSAHRANWFLFICVCLTFFNLIASMAVMYYNKVLEYRIRYKLRERFKKREAIDSTHTICIVSMSQFILTLSYSLGLLLLRYNINRMLISTFLALVVWIYSDEEIGPLDLMHMLREIRNKKKRINRTLDSFKANVNDALIQSQSIEAVRLSTELCFRMAWADFRLDVNA</sequence>
<keyword evidence="8" id="KW-1185">Reference proteome</keyword>
<evidence type="ECO:0000256" key="4">
    <source>
        <dbReference type="ARBA" id="ARBA00023136"/>
    </source>
</evidence>
<feature type="transmembrane region" description="Helical" evidence="6">
    <location>
        <begin position="109"/>
        <end position="131"/>
    </location>
</feature>
<keyword evidence="3 6" id="KW-1133">Transmembrane helix</keyword>
<evidence type="ECO:0000256" key="3">
    <source>
        <dbReference type="ARBA" id="ARBA00022989"/>
    </source>
</evidence>